<keyword evidence="1" id="KW-0472">Membrane</keyword>
<sequence>MKYSKTCPYCGIDNFRDAQFCRNCGQQLPNPDNYFIKKSSLLFKQKWPLGLALMLIICGMICVTYLFKKNDRVNIVASQYQPYELQLFDQRGSEVDKVYLTFKITKKKENVYHGKVIFLTQSQASNATGPNISKYFQRNTNYAMVFDSNKYQLRLQMPTGQIILKDFYGAKKTTNERVVEKKQNYHKYTLRMLETSP</sequence>
<dbReference type="Proteomes" id="UP000603295">
    <property type="component" value="Unassembled WGS sequence"/>
</dbReference>
<reference evidence="3" key="1">
    <citation type="journal article" date="2019" name="Int. J. Syst. Evol. Microbiol.">
        <title>The Global Catalogue of Microorganisms (GCM) 10K type strain sequencing project: providing services to taxonomists for standard genome sequencing and annotation.</title>
        <authorList>
            <consortium name="The Broad Institute Genomics Platform"/>
            <consortium name="The Broad Institute Genome Sequencing Center for Infectious Disease"/>
            <person name="Wu L."/>
            <person name="Ma J."/>
        </authorList>
    </citation>
    <scope>NUCLEOTIDE SEQUENCE [LARGE SCALE GENOMIC DNA]</scope>
    <source>
        <strain evidence="3">CCM 8609</strain>
    </source>
</reference>
<proteinExistence type="predicted"/>
<dbReference type="EMBL" id="BMDS01000006">
    <property type="protein sequence ID" value="GGI63853.1"/>
    <property type="molecule type" value="Genomic_DNA"/>
</dbReference>
<evidence type="ECO:0000313" key="2">
    <source>
        <dbReference type="EMBL" id="GGI63853.1"/>
    </source>
</evidence>
<name>A0ABQ2C8X6_9LACO</name>
<accession>A0ABQ2C8X6</accession>
<keyword evidence="1" id="KW-1133">Transmembrane helix</keyword>
<keyword evidence="1" id="KW-0812">Transmembrane</keyword>
<evidence type="ECO:0000256" key="1">
    <source>
        <dbReference type="SAM" id="Phobius"/>
    </source>
</evidence>
<protein>
    <recommendedName>
        <fullName evidence="4">Zinc-ribbon domain-containing protein</fullName>
    </recommendedName>
</protein>
<gene>
    <name evidence="2" type="ORF">GCM10011459_16870</name>
</gene>
<keyword evidence="3" id="KW-1185">Reference proteome</keyword>
<comment type="caution">
    <text evidence="2">The sequence shown here is derived from an EMBL/GenBank/DDBJ whole genome shotgun (WGS) entry which is preliminary data.</text>
</comment>
<feature type="transmembrane region" description="Helical" evidence="1">
    <location>
        <begin position="47"/>
        <end position="67"/>
    </location>
</feature>
<evidence type="ECO:0000313" key="3">
    <source>
        <dbReference type="Proteomes" id="UP000603295"/>
    </source>
</evidence>
<organism evidence="2 3">
    <name type="scientific">Limosilactobacillus caviae</name>
    <dbReference type="NCBI Taxonomy" id="1769424"/>
    <lineage>
        <taxon>Bacteria</taxon>
        <taxon>Bacillati</taxon>
        <taxon>Bacillota</taxon>
        <taxon>Bacilli</taxon>
        <taxon>Lactobacillales</taxon>
        <taxon>Lactobacillaceae</taxon>
        <taxon>Limosilactobacillus</taxon>
    </lineage>
</organism>
<evidence type="ECO:0008006" key="4">
    <source>
        <dbReference type="Google" id="ProtNLM"/>
    </source>
</evidence>